<accession>A0A1E1X5S4</accession>
<protein>
    <submittedName>
        <fullName evidence="1">Putative engorgement factor alpha</fullName>
    </submittedName>
</protein>
<feature type="non-terminal residue" evidence="1">
    <location>
        <position position="1"/>
    </location>
</feature>
<sequence>AAENKETCKTESWQRYDVVCGRETERTDGMFEVARTQNETNMLMFESKVSIQHRMSRLLGEVPNFCVAAFQVEMEDAQNDCPSLGKPFSRLLQIKSLLGTAKGNVICIHYSAGPTLRRAVTALCDYIVFAYVHLDEAGLPVSEKGLEGFLAVTRETKSRAVAAIDPSFIDGLVTGDAEFLRPLSAKLRRWSSEKELAGLALIPPVSTDIGAVAEFSNALWTGLRQSVRDHKVLIVGIHAFEADENVLKHLGRICDFLVFINQEVKPGAVCRMHYPAMKRLVYKDFVRMRNIPGAVSSSCLSVNLAVLGFHMARSSDRLVRIGDRCIEQKWTSLSEVCPSGREQESNEPGMEGLVQSNSTYVMTYETKRTTYDKVVKFLQAHPDGCIAIFGFNFDDLGGRCPNEPAFPRVRLIADVMAFNKTSLLSTATKYEDEDKKEPESQHSSLLCAFSESAEPTEHFPGELCSYLVYQSVEYSVASDTITVLNKARFKKFQRLPRNSGTWMLAAMSEFPWLKRAVTRSVFTNLFVKATKHWISQQKIQGIAMFPDALLPPKVFLEVVKRTYWAFKNKPVAMGLVVGVPAKARHLATWKKFSRFSDVMVFTMHRTAPDDLCQVSFPSVEPFSSRHLEEMAAISRYDRHHPVVCMSVNLAVQRFRTARRGAVVGDHCIQEEWEDYAQACAKEGSRETINWEWLSAISTNITVTQTFEVPKTLSIKASQFFRLNPKGCLALFNVDYDDPSGVCSSKEPFPRLTALANMRHTFGSSHRD</sequence>
<dbReference type="EMBL" id="GFAC01004787">
    <property type="protein sequence ID" value="JAT94401.1"/>
    <property type="molecule type" value="mRNA"/>
</dbReference>
<dbReference type="AlphaFoldDB" id="A0A1E1X5S4"/>
<organism evidence="1">
    <name type="scientific">Amblyomma aureolatum</name>
    <dbReference type="NCBI Taxonomy" id="187763"/>
    <lineage>
        <taxon>Eukaryota</taxon>
        <taxon>Metazoa</taxon>
        <taxon>Ecdysozoa</taxon>
        <taxon>Arthropoda</taxon>
        <taxon>Chelicerata</taxon>
        <taxon>Arachnida</taxon>
        <taxon>Acari</taxon>
        <taxon>Parasitiformes</taxon>
        <taxon>Ixodida</taxon>
        <taxon>Ixodoidea</taxon>
        <taxon>Ixodidae</taxon>
        <taxon>Amblyomminae</taxon>
        <taxon>Amblyomma</taxon>
    </lineage>
</organism>
<evidence type="ECO:0000313" key="1">
    <source>
        <dbReference type="EMBL" id="JAT94401.1"/>
    </source>
</evidence>
<proteinExistence type="evidence at transcript level"/>
<reference evidence="1" key="1">
    <citation type="journal article" date="2017" name="Front. Cell. Infect. Microbiol.">
        <title>The Distinct Transcriptional Response of the Midgut of Amblyomma sculptum and Amblyomma aureolatum Ticks to Rickettsia rickettsii Correlates to Their Differences in Susceptibility to Infection.</title>
        <authorList>
            <person name="Martins L.A."/>
            <person name="Galletti M.F.B.M."/>
            <person name="Ribeiro J.M."/>
            <person name="Fujita A."/>
            <person name="Costa F.B."/>
            <person name="Labruna M.B."/>
            <person name="Daffre S."/>
            <person name="Fogaca A.C."/>
        </authorList>
    </citation>
    <scope>NUCLEOTIDE SEQUENCE</scope>
</reference>
<name>A0A1E1X5S4_9ACAR</name>